<keyword evidence="3" id="KW-1185">Reference proteome</keyword>
<dbReference type="PROSITE" id="PS51257">
    <property type="entry name" value="PROKAR_LIPOPROTEIN"/>
    <property type="match status" value="1"/>
</dbReference>
<sequence length="66" mass="7440">MKPIRHGNVAWLMVVIVVGLLGCKESGPEDVTERNIDEAMDETQERLGEVGEKIEKDMEEERNDNG</sequence>
<accession>A0ABX7W1I8</accession>
<feature type="compositionally biased region" description="Basic and acidic residues" evidence="1">
    <location>
        <begin position="31"/>
        <end position="56"/>
    </location>
</feature>
<gene>
    <name evidence="2" type="ORF">HNO51_02035</name>
</gene>
<name>A0ABX7W1I8_9GAMM</name>
<evidence type="ECO:0000313" key="2">
    <source>
        <dbReference type="EMBL" id="QTP53562.1"/>
    </source>
</evidence>
<dbReference type="Proteomes" id="UP000671868">
    <property type="component" value="Chromosome"/>
</dbReference>
<organism evidence="2 3">
    <name type="scientific">Billgrantia sulfidoxydans</name>
    <dbReference type="NCBI Taxonomy" id="2733484"/>
    <lineage>
        <taxon>Bacteria</taxon>
        <taxon>Pseudomonadati</taxon>
        <taxon>Pseudomonadota</taxon>
        <taxon>Gammaproteobacteria</taxon>
        <taxon>Oceanospirillales</taxon>
        <taxon>Halomonadaceae</taxon>
        <taxon>Billgrantia</taxon>
    </lineage>
</organism>
<proteinExistence type="predicted"/>
<dbReference type="EMBL" id="CP053381">
    <property type="protein sequence ID" value="QTP53562.1"/>
    <property type="molecule type" value="Genomic_DNA"/>
</dbReference>
<evidence type="ECO:0000313" key="3">
    <source>
        <dbReference type="Proteomes" id="UP000671868"/>
    </source>
</evidence>
<evidence type="ECO:0000256" key="1">
    <source>
        <dbReference type="SAM" id="MobiDB-lite"/>
    </source>
</evidence>
<feature type="region of interest" description="Disordered" evidence="1">
    <location>
        <begin position="27"/>
        <end position="66"/>
    </location>
</feature>
<reference evidence="2 3" key="1">
    <citation type="journal article" date="2021" name="Front. Microbiol.">
        <title>Aerobic Denitrification and Heterotrophic Sulfur Oxidation in the Genus Halomonas Revealed by Six Novel Species Characterizations and Genome-Based Analysis.</title>
        <authorList>
            <person name="Wang L."/>
            <person name="Shao Z."/>
        </authorList>
    </citation>
    <scope>NUCLEOTIDE SEQUENCE [LARGE SCALE GENOMIC DNA]</scope>
    <source>
        <strain evidence="2 3">MCCC 1A11059</strain>
    </source>
</reference>
<dbReference type="RefSeq" id="WP_197449402.1">
    <property type="nucleotide sequence ID" value="NZ_CP053381.1"/>
</dbReference>
<feature type="compositionally biased region" description="Acidic residues" evidence="1">
    <location>
        <begin position="57"/>
        <end position="66"/>
    </location>
</feature>
<protein>
    <submittedName>
        <fullName evidence="2">Uncharacterized protein</fullName>
    </submittedName>
</protein>